<sequence length="314" mass="35089">MRKTYILTIGCFLLLLADIFAQQDAQYTQYMYNTISVNPAYAGSREAISIVGLYRNQWVGIGGAPATQTISVHSPIGASNKVGLGLSIINDKIGPTQETYFDIDFSYTIKTSDQGQLAFGVKGGGHLLDVNLDELNQYTNSDILLDTNIDNKFSPNVGVGVYYHTEKLYLGISAPNLLETEHFDESSSDNRASSFFAEERINYYFITGYVFDLSESLKFKPAFLVKAVDGSPLQVDLSANFLLNDKFTMGVAYRWDAALSGLVGFQISDAISMGFAYDWETTELGNTEFNAGSYEFFLRFEIFKNNRIVYPRFF</sequence>
<keyword evidence="3" id="KW-1185">Reference proteome</keyword>
<dbReference type="RefSeq" id="WP_378318961.1">
    <property type="nucleotide sequence ID" value="NZ_JBHUHY010000003.1"/>
</dbReference>
<evidence type="ECO:0000313" key="2">
    <source>
        <dbReference type="EMBL" id="MFD2185974.1"/>
    </source>
</evidence>
<dbReference type="Pfam" id="PF11751">
    <property type="entry name" value="PorP_SprF"/>
    <property type="match status" value="1"/>
</dbReference>
<protein>
    <submittedName>
        <fullName evidence="2">Type IX secretion system membrane protein PorP/SprF</fullName>
    </submittedName>
</protein>
<accession>A0ABW5AVT6</accession>
<dbReference type="NCBIfam" id="TIGR03519">
    <property type="entry name" value="T9SS_PorP_fam"/>
    <property type="match status" value="1"/>
</dbReference>
<evidence type="ECO:0000313" key="3">
    <source>
        <dbReference type="Proteomes" id="UP001597344"/>
    </source>
</evidence>
<comment type="caution">
    <text evidence="2">The sequence shown here is derived from an EMBL/GenBank/DDBJ whole genome shotgun (WGS) entry which is preliminary data.</text>
</comment>
<evidence type="ECO:0000256" key="1">
    <source>
        <dbReference type="SAM" id="SignalP"/>
    </source>
</evidence>
<keyword evidence="1" id="KW-0732">Signal</keyword>
<dbReference type="InterPro" id="IPR019861">
    <property type="entry name" value="PorP/SprF_Bacteroidetes"/>
</dbReference>
<feature type="signal peptide" evidence="1">
    <location>
        <begin position="1"/>
        <end position="21"/>
    </location>
</feature>
<proteinExistence type="predicted"/>
<dbReference type="EMBL" id="JBHUHY010000003">
    <property type="protein sequence ID" value="MFD2185974.1"/>
    <property type="molecule type" value="Genomic_DNA"/>
</dbReference>
<feature type="chain" id="PRO_5047502469" evidence="1">
    <location>
        <begin position="22"/>
        <end position="314"/>
    </location>
</feature>
<name>A0ABW5AVT6_9FLAO</name>
<dbReference type="Proteomes" id="UP001597344">
    <property type="component" value="Unassembled WGS sequence"/>
</dbReference>
<reference evidence="3" key="1">
    <citation type="journal article" date="2019" name="Int. J. Syst. Evol. Microbiol.">
        <title>The Global Catalogue of Microorganisms (GCM) 10K type strain sequencing project: providing services to taxonomists for standard genome sequencing and annotation.</title>
        <authorList>
            <consortium name="The Broad Institute Genomics Platform"/>
            <consortium name="The Broad Institute Genome Sequencing Center for Infectious Disease"/>
            <person name="Wu L."/>
            <person name="Ma J."/>
        </authorList>
    </citation>
    <scope>NUCLEOTIDE SEQUENCE [LARGE SCALE GENOMIC DNA]</scope>
    <source>
        <strain evidence="3">DT92</strain>
    </source>
</reference>
<gene>
    <name evidence="2" type="ORF">ACFSJT_04160</name>
</gene>
<organism evidence="2 3">
    <name type="scientific">Aquimarina celericrescens</name>
    <dbReference type="NCBI Taxonomy" id="1964542"/>
    <lineage>
        <taxon>Bacteria</taxon>
        <taxon>Pseudomonadati</taxon>
        <taxon>Bacteroidota</taxon>
        <taxon>Flavobacteriia</taxon>
        <taxon>Flavobacteriales</taxon>
        <taxon>Flavobacteriaceae</taxon>
        <taxon>Aquimarina</taxon>
    </lineage>
</organism>